<dbReference type="Gene3D" id="3.40.50.300">
    <property type="entry name" value="P-loop containing nucleotide triphosphate hydrolases"/>
    <property type="match status" value="2"/>
</dbReference>
<dbReference type="SMART" id="SM00490">
    <property type="entry name" value="HELICc"/>
    <property type="match status" value="1"/>
</dbReference>
<reference evidence="14" key="1">
    <citation type="journal article" date="2017" name="Nat. Microbiol.">
        <title>Global analysis of biosynthetic gene clusters reveals vast potential of secondary metabolite production in Penicillium species.</title>
        <authorList>
            <person name="Nielsen J.C."/>
            <person name="Grijseels S."/>
            <person name="Prigent S."/>
            <person name="Ji B."/>
            <person name="Dainat J."/>
            <person name="Nielsen K.F."/>
            <person name="Frisvad J.C."/>
            <person name="Workman M."/>
            <person name="Nielsen J."/>
        </authorList>
    </citation>
    <scope>NUCLEOTIDE SEQUENCE [LARGE SCALE GENOMIC DNA]</scope>
    <source>
        <strain evidence="14">IBT 24891</strain>
    </source>
</reference>
<dbReference type="PROSITE" id="PS00039">
    <property type="entry name" value="DEAD_ATP_HELICASE"/>
    <property type="match status" value="1"/>
</dbReference>
<evidence type="ECO:0000256" key="8">
    <source>
        <dbReference type="RuleBase" id="RU000492"/>
    </source>
</evidence>
<dbReference type="InterPro" id="IPR027417">
    <property type="entry name" value="P-loop_NTPase"/>
</dbReference>
<dbReference type="EC" id="3.6.4.13" evidence="1"/>
<dbReference type="PROSITE" id="PS51194">
    <property type="entry name" value="HELICASE_CTER"/>
    <property type="match status" value="1"/>
</dbReference>
<dbReference type="Proteomes" id="UP000191285">
    <property type="component" value="Unassembled WGS sequence"/>
</dbReference>
<organism evidence="13 14">
    <name type="scientific">Penicillium steckii</name>
    <dbReference type="NCBI Taxonomy" id="303698"/>
    <lineage>
        <taxon>Eukaryota</taxon>
        <taxon>Fungi</taxon>
        <taxon>Dikarya</taxon>
        <taxon>Ascomycota</taxon>
        <taxon>Pezizomycotina</taxon>
        <taxon>Eurotiomycetes</taxon>
        <taxon>Eurotiomycetidae</taxon>
        <taxon>Eurotiales</taxon>
        <taxon>Aspergillaceae</taxon>
        <taxon>Penicillium</taxon>
    </lineage>
</organism>
<feature type="domain" description="Helicase C-terminal" evidence="11">
    <location>
        <begin position="393"/>
        <end position="538"/>
    </location>
</feature>
<feature type="region of interest" description="Disordered" evidence="9">
    <location>
        <begin position="1"/>
        <end position="42"/>
    </location>
</feature>
<dbReference type="EMBL" id="MLKD01000002">
    <property type="protein sequence ID" value="OQE29639.1"/>
    <property type="molecule type" value="Genomic_DNA"/>
</dbReference>
<dbReference type="OrthoDB" id="196131at2759"/>
<keyword evidence="5 8" id="KW-0067">ATP-binding</keyword>
<feature type="domain" description="Helicase ATP-binding" evidence="10">
    <location>
        <begin position="164"/>
        <end position="362"/>
    </location>
</feature>
<comment type="catalytic activity">
    <reaction evidence="6">
        <text>ATP + H2O = ADP + phosphate + H(+)</text>
        <dbReference type="Rhea" id="RHEA:13065"/>
        <dbReference type="ChEBI" id="CHEBI:15377"/>
        <dbReference type="ChEBI" id="CHEBI:15378"/>
        <dbReference type="ChEBI" id="CHEBI:30616"/>
        <dbReference type="ChEBI" id="CHEBI:43474"/>
        <dbReference type="ChEBI" id="CHEBI:456216"/>
        <dbReference type="EC" id="3.6.4.13"/>
    </reaction>
</comment>
<keyword evidence="2 8" id="KW-0547">Nucleotide-binding</keyword>
<feature type="compositionally biased region" description="Polar residues" evidence="9">
    <location>
        <begin position="570"/>
        <end position="580"/>
    </location>
</feature>
<feature type="domain" description="DEAD-box RNA helicase Q" evidence="12">
    <location>
        <begin position="133"/>
        <end position="161"/>
    </location>
</feature>
<dbReference type="InterPro" id="IPR000629">
    <property type="entry name" value="RNA-helicase_DEAD-box_CS"/>
</dbReference>
<evidence type="ECO:0000256" key="3">
    <source>
        <dbReference type="ARBA" id="ARBA00022801"/>
    </source>
</evidence>
<evidence type="ECO:0000256" key="1">
    <source>
        <dbReference type="ARBA" id="ARBA00012552"/>
    </source>
</evidence>
<evidence type="ECO:0000313" key="13">
    <source>
        <dbReference type="EMBL" id="OQE29639.1"/>
    </source>
</evidence>
<dbReference type="SMART" id="SM00487">
    <property type="entry name" value="DEXDc"/>
    <property type="match status" value="1"/>
</dbReference>
<keyword evidence="14" id="KW-1185">Reference proteome</keyword>
<evidence type="ECO:0000259" key="11">
    <source>
        <dbReference type="PROSITE" id="PS51194"/>
    </source>
</evidence>
<protein>
    <recommendedName>
        <fullName evidence="1">RNA helicase</fullName>
        <ecNumber evidence="1">3.6.4.13</ecNumber>
    </recommendedName>
</protein>
<evidence type="ECO:0000256" key="5">
    <source>
        <dbReference type="ARBA" id="ARBA00022840"/>
    </source>
</evidence>
<feature type="short sequence motif" description="Q motif" evidence="7">
    <location>
        <begin position="133"/>
        <end position="161"/>
    </location>
</feature>
<feature type="compositionally biased region" description="Basic and acidic residues" evidence="9">
    <location>
        <begin position="23"/>
        <end position="33"/>
    </location>
</feature>
<evidence type="ECO:0000313" key="14">
    <source>
        <dbReference type="Proteomes" id="UP000191285"/>
    </source>
</evidence>
<comment type="caution">
    <text evidence="13">The sequence shown here is derived from an EMBL/GenBank/DDBJ whole genome shotgun (WGS) entry which is preliminary data.</text>
</comment>
<accession>A0A1V6TUW8</accession>
<proteinExistence type="inferred from homology"/>
<dbReference type="GO" id="GO:0016787">
    <property type="term" value="F:hydrolase activity"/>
    <property type="evidence" value="ECO:0007669"/>
    <property type="project" value="UniProtKB-KW"/>
</dbReference>
<gene>
    <name evidence="13" type="ORF">PENSTE_c002G06907</name>
</gene>
<dbReference type="AlphaFoldDB" id="A0A1V6TUW8"/>
<dbReference type="InterPro" id="IPR011545">
    <property type="entry name" value="DEAD/DEAH_box_helicase_dom"/>
</dbReference>
<evidence type="ECO:0000256" key="9">
    <source>
        <dbReference type="SAM" id="MobiDB-lite"/>
    </source>
</evidence>
<evidence type="ECO:0000256" key="4">
    <source>
        <dbReference type="ARBA" id="ARBA00022806"/>
    </source>
</evidence>
<comment type="similarity">
    <text evidence="8">Belongs to the DEAD box helicase family.</text>
</comment>
<dbReference type="Pfam" id="PF00270">
    <property type="entry name" value="DEAD"/>
    <property type="match status" value="1"/>
</dbReference>
<evidence type="ECO:0000256" key="2">
    <source>
        <dbReference type="ARBA" id="ARBA00022741"/>
    </source>
</evidence>
<dbReference type="PANTHER" id="PTHR47958">
    <property type="entry name" value="ATP-DEPENDENT RNA HELICASE DBP3"/>
    <property type="match status" value="1"/>
</dbReference>
<dbReference type="PROSITE" id="PS51192">
    <property type="entry name" value="HELICASE_ATP_BIND_1"/>
    <property type="match status" value="1"/>
</dbReference>
<dbReference type="Pfam" id="PF00271">
    <property type="entry name" value="Helicase_C"/>
    <property type="match status" value="1"/>
</dbReference>
<evidence type="ECO:0000259" key="10">
    <source>
        <dbReference type="PROSITE" id="PS51192"/>
    </source>
</evidence>
<dbReference type="SUPFAM" id="SSF52540">
    <property type="entry name" value="P-loop containing nucleoside triphosphate hydrolases"/>
    <property type="match status" value="1"/>
</dbReference>
<evidence type="ECO:0000256" key="7">
    <source>
        <dbReference type="PROSITE-ProRule" id="PRU00552"/>
    </source>
</evidence>
<name>A0A1V6TUW8_9EURO</name>
<feature type="region of interest" description="Disordered" evidence="9">
    <location>
        <begin position="544"/>
        <end position="590"/>
    </location>
</feature>
<dbReference type="CDD" id="cd18787">
    <property type="entry name" value="SF2_C_DEAD"/>
    <property type="match status" value="1"/>
</dbReference>
<dbReference type="STRING" id="303698.A0A1V6TUW8"/>
<keyword evidence="4 8" id="KW-0347">Helicase</keyword>
<dbReference type="GO" id="GO:0003724">
    <property type="term" value="F:RNA helicase activity"/>
    <property type="evidence" value="ECO:0007669"/>
    <property type="project" value="UniProtKB-EC"/>
</dbReference>
<dbReference type="GO" id="GO:0005524">
    <property type="term" value="F:ATP binding"/>
    <property type="evidence" value="ECO:0007669"/>
    <property type="project" value="UniProtKB-KW"/>
</dbReference>
<evidence type="ECO:0000259" key="12">
    <source>
        <dbReference type="PROSITE" id="PS51195"/>
    </source>
</evidence>
<dbReference type="PROSITE" id="PS51195">
    <property type="entry name" value="Q_MOTIF"/>
    <property type="match status" value="1"/>
</dbReference>
<sequence>MDSYNGIHGALDDISNNVTADTDENHDSKHEYTIPENPAMDSEERNVEVRKQGWTERVAIKYDEVAQADTYEYAGNASRYEWAGNEGDVGPRNEELEGMLFNSSLLPRAGHRIEDYKRINVTFESEERIKPVASWAAANLHPVVIENVERCLYQHPTPIQCYVIPSVLSGKDVIGIAQTGSGKTGAFLIPIVSQLMGKAKKLAAPRPNVTDPNFDLKTQGVRAEPLVLIVCPTRELATQIFDEARRMCYRSMLRPCVVYGGAPVRYQRDELRKGCDILIGTTGRITDFMSQPNVLSLRRVRYTVIDEADEMLQLDWEDQFKKIMSGGDVNEDEDHRYLMFSATFNKECRKLAREYLSTDHIRIRVGRPGSSHLAVSQVIHYVDERQKKKAVFDLLLSMVPIRTLIFANSKHTVDYLDDYLYNSGLPTTSIHSDRTQPEREDAIRAFKIAKSPILIATGVTARGLDIANVMHVINYDLPSGEHGGVTEYVHRIGRTARIGNEGIATSFYNDRNSDIAPDLVKILLECEQPVPDFLQDFTPSEGKLIFDDETDDEDNNSTSAAEGADAPSSPLVQGTMWAQMQTDDTSQDDD</sequence>
<dbReference type="InterPro" id="IPR001650">
    <property type="entry name" value="Helicase_C-like"/>
</dbReference>
<evidence type="ECO:0000256" key="6">
    <source>
        <dbReference type="ARBA" id="ARBA00047984"/>
    </source>
</evidence>
<keyword evidence="3 8" id="KW-0378">Hydrolase</keyword>
<dbReference type="InterPro" id="IPR014014">
    <property type="entry name" value="RNA_helicase_DEAD_Q_motif"/>
</dbReference>
<dbReference type="InterPro" id="IPR014001">
    <property type="entry name" value="Helicase_ATP-bd"/>
</dbReference>
<dbReference type="GO" id="GO:0003676">
    <property type="term" value="F:nucleic acid binding"/>
    <property type="evidence" value="ECO:0007669"/>
    <property type="project" value="InterPro"/>
</dbReference>